<dbReference type="SUPFAM" id="SSF46946">
    <property type="entry name" value="S13-like H2TH domain"/>
    <property type="match status" value="1"/>
</dbReference>
<feature type="domain" description="FPG-type" evidence="16">
    <location>
        <begin position="235"/>
        <end position="269"/>
    </location>
</feature>
<evidence type="ECO:0000256" key="2">
    <source>
        <dbReference type="ARBA" id="ARBA00009409"/>
    </source>
</evidence>
<dbReference type="GO" id="GO:0034039">
    <property type="term" value="F:8-oxo-7,8-dihydroguanine DNA N-glycosylase activity"/>
    <property type="evidence" value="ECO:0007669"/>
    <property type="project" value="TreeGrafter"/>
</dbReference>
<evidence type="ECO:0000256" key="5">
    <source>
        <dbReference type="ARBA" id="ARBA00022763"/>
    </source>
</evidence>
<comment type="function">
    <text evidence="15">Involved in base excision repair of DNA damaged by oxidation or by mutagenic agents. Acts as DNA glycosylase that recognizes and removes damaged bases. Has a preference for oxidized purines, such as 7,8-dihydro-8-oxoguanine (8-oxoG). Has AP (apurinic/apyrimidinic) lyase activity and introduces nicks in the DNA strand. Cleaves the DNA backbone by beta-delta elimination to generate a single-strand break at the site of the removed base with both 3'- and 5'-phosphates.</text>
</comment>
<evidence type="ECO:0000313" key="19">
    <source>
        <dbReference type="Proteomes" id="UP000199698"/>
    </source>
</evidence>
<dbReference type="InterPro" id="IPR010663">
    <property type="entry name" value="Znf_FPG/IleRS"/>
</dbReference>
<keyword evidence="12 15" id="KW-0511">Multifunctional enzyme</keyword>
<evidence type="ECO:0000256" key="4">
    <source>
        <dbReference type="ARBA" id="ARBA00022723"/>
    </source>
</evidence>
<comment type="subunit">
    <text evidence="3 15">Monomer.</text>
</comment>
<dbReference type="GO" id="GO:0006284">
    <property type="term" value="P:base-excision repair"/>
    <property type="evidence" value="ECO:0007669"/>
    <property type="project" value="InterPro"/>
</dbReference>
<evidence type="ECO:0000256" key="14">
    <source>
        <dbReference type="ARBA" id="ARBA00044632"/>
    </source>
</evidence>
<keyword evidence="11 15" id="KW-0456">Lyase</keyword>
<dbReference type="Pfam" id="PF06831">
    <property type="entry name" value="H2TH"/>
    <property type="match status" value="1"/>
</dbReference>
<dbReference type="SMART" id="SM01232">
    <property type="entry name" value="H2TH"/>
    <property type="match status" value="1"/>
</dbReference>
<evidence type="ECO:0000256" key="11">
    <source>
        <dbReference type="ARBA" id="ARBA00023239"/>
    </source>
</evidence>
<feature type="active site" description="Proton donor; for beta-elimination activity" evidence="15">
    <location>
        <position position="57"/>
    </location>
</feature>
<reference evidence="19" key="1">
    <citation type="submission" date="2016-08" db="EMBL/GenBank/DDBJ databases">
        <authorList>
            <person name="Varghese N."/>
            <person name="Submissions Spin"/>
        </authorList>
    </citation>
    <scope>NUCLEOTIDE SEQUENCE [LARGE SCALE GENOMIC DNA]</scope>
    <source>
        <strain evidence="19">R-53144</strain>
    </source>
</reference>
<protein>
    <recommendedName>
        <fullName evidence="15">Formamidopyrimidine-DNA glycosylase</fullName>
        <shortName evidence="15">Fapy-DNA glycosylase</shortName>
        <ecNumber evidence="15">3.2.2.23</ecNumber>
    </recommendedName>
    <alternativeName>
        <fullName evidence="15">DNA-(apurinic or apyrimidinic site) lyase MutM</fullName>
        <shortName evidence="15">AP lyase MutM</shortName>
        <ecNumber evidence="15">4.2.99.18</ecNumber>
    </alternativeName>
</protein>
<dbReference type="Pfam" id="PF01149">
    <property type="entry name" value="Fapy_DNA_glyco"/>
    <property type="match status" value="1"/>
</dbReference>
<comment type="catalytic activity">
    <reaction evidence="14 15">
        <text>2'-deoxyribonucleotide-(2'-deoxyribose 5'-phosphate)-2'-deoxyribonucleotide-DNA = a 3'-end 2'-deoxyribonucleotide-(2,3-dehydro-2,3-deoxyribose 5'-phosphate)-DNA + a 5'-end 5'-phospho-2'-deoxyribonucleoside-DNA + H(+)</text>
        <dbReference type="Rhea" id="RHEA:66592"/>
        <dbReference type="Rhea" id="RHEA-COMP:13180"/>
        <dbReference type="Rhea" id="RHEA-COMP:16897"/>
        <dbReference type="Rhea" id="RHEA-COMP:17067"/>
        <dbReference type="ChEBI" id="CHEBI:15378"/>
        <dbReference type="ChEBI" id="CHEBI:136412"/>
        <dbReference type="ChEBI" id="CHEBI:157695"/>
        <dbReference type="ChEBI" id="CHEBI:167181"/>
        <dbReference type="EC" id="4.2.99.18"/>
    </reaction>
</comment>
<dbReference type="InterPro" id="IPR010979">
    <property type="entry name" value="Ribosomal_uS13-like_H2TH"/>
</dbReference>
<dbReference type="OrthoDB" id="9800855at2"/>
<evidence type="ECO:0000256" key="15">
    <source>
        <dbReference type="HAMAP-Rule" id="MF_00103"/>
    </source>
</evidence>
<dbReference type="EMBL" id="FMBA01000036">
    <property type="protein sequence ID" value="SCC17381.1"/>
    <property type="molecule type" value="Genomic_DNA"/>
</dbReference>
<name>A0A1C4CE37_9GAMM</name>
<evidence type="ECO:0000259" key="17">
    <source>
        <dbReference type="PROSITE" id="PS51068"/>
    </source>
</evidence>
<feature type="active site" description="Proton donor; for delta-elimination activity" evidence="15">
    <location>
        <position position="259"/>
    </location>
</feature>
<dbReference type="SUPFAM" id="SSF81624">
    <property type="entry name" value="N-terminal domain of MutM-like DNA repair proteins"/>
    <property type="match status" value="1"/>
</dbReference>
<evidence type="ECO:0000259" key="16">
    <source>
        <dbReference type="PROSITE" id="PS51066"/>
    </source>
</evidence>
<evidence type="ECO:0000256" key="9">
    <source>
        <dbReference type="ARBA" id="ARBA00023125"/>
    </source>
</evidence>
<proteinExistence type="inferred from homology"/>
<keyword evidence="9 15" id="KW-0238">DNA-binding</keyword>
<dbReference type="PROSITE" id="PS01242">
    <property type="entry name" value="ZF_FPG_1"/>
    <property type="match status" value="1"/>
</dbReference>
<keyword evidence="4 15" id="KW-0479">Metal-binding</keyword>
<dbReference type="PANTHER" id="PTHR22993:SF9">
    <property type="entry name" value="FORMAMIDOPYRIMIDINE-DNA GLYCOSYLASE"/>
    <property type="match status" value="1"/>
</dbReference>
<dbReference type="InterPro" id="IPR000214">
    <property type="entry name" value="Znf_DNA_glyclase/AP_lyase"/>
</dbReference>
<evidence type="ECO:0000256" key="1">
    <source>
        <dbReference type="ARBA" id="ARBA00001668"/>
    </source>
</evidence>
<dbReference type="FunFam" id="1.10.8.50:FF:000003">
    <property type="entry name" value="Formamidopyrimidine-DNA glycosylase"/>
    <property type="match status" value="1"/>
</dbReference>
<dbReference type="Gene3D" id="3.20.190.10">
    <property type="entry name" value="MutM-like, N-terminal"/>
    <property type="match status" value="1"/>
</dbReference>
<dbReference type="InterPro" id="IPR015886">
    <property type="entry name" value="H2TH_FPG"/>
</dbReference>
<keyword evidence="10 15" id="KW-0234">DNA repair</keyword>
<dbReference type="InterPro" id="IPR012319">
    <property type="entry name" value="FPG_cat"/>
</dbReference>
<dbReference type="EC" id="4.2.99.18" evidence="15"/>
<dbReference type="CDD" id="cd08966">
    <property type="entry name" value="EcFpg-like_N"/>
    <property type="match status" value="1"/>
</dbReference>
<accession>A0A1C4CE37</accession>
<feature type="active site" description="Schiff-base intermediate with DNA" evidence="15">
    <location>
        <position position="2"/>
    </location>
</feature>
<keyword evidence="19" id="KW-1185">Reference proteome</keyword>
<evidence type="ECO:0000256" key="3">
    <source>
        <dbReference type="ARBA" id="ARBA00011245"/>
    </source>
</evidence>
<dbReference type="SMART" id="SM00898">
    <property type="entry name" value="Fapy_DNA_glyco"/>
    <property type="match status" value="1"/>
</dbReference>
<feature type="binding site" evidence="15">
    <location>
        <position position="90"/>
    </location>
    <ligand>
        <name>DNA</name>
        <dbReference type="ChEBI" id="CHEBI:16991"/>
    </ligand>
</feature>
<dbReference type="PANTHER" id="PTHR22993">
    <property type="entry name" value="FORMAMIDOPYRIMIDINE-DNA GLYCOSYLASE"/>
    <property type="match status" value="1"/>
</dbReference>
<evidence type="ECO:0000256" key="10">
    <source>
        <dbReference type="ARBA" id="ARBA00023204"/>
    </source>
</evidence>
<dbReference type="PROSITE" id="PS51066">
    <property type="entry name" value="ZF_FPG_2"/>
    <property type="match status" value="1"/>
</dbReference>
<gene>
    <name evidence="15" type="primary">mutM</name>
    <name evidence="15" type="synonym">fpg</name>
    <name evidence="18" type="ORF">GA0061080_103610</name>
</gene>
<keyword evidence="5 15" id="KW-0227">DNA damage</keyword>
<dbReference type="InterPro" id="IPR015887">
    <property type="entry name" value="DNA_glyclase_Znf_dom_DNA_BS"/>
</dbReference>
<dbReference type="NCBIfam" id="NF002211">
    <property type="entry name" value="PRK01103.1"/>
    <property type="match status" value="1"/>
</dbReference>
<evidence type="ECO:0000256" key="7">
    <source>
        <dbReference type="ARBA" id="ARBA00022801"/>
    </source>
</evidence>
<comment type="similarity">
    <text evidence="2 15">Belongs to the FPG family.</text>
</comment>
<dbReference type="GO" id="GO:0003684">
    <property type="term" value="F:damaged DNA binding"/>
    <property type="evidence" value="ECO:0007669"/>
    <property type="project" value="InterPro"/>
</dbReference>
<dbReference type="Gene3D" id="1.10.8.50">
    <property type="match status" value="1"/>
</dbReference>
<dbReference type="Proteomes" id="UP000199698">
    <property type="component" value="Unassembled WGS sequence"/>
</dbReference>
<dbReference type="GO" id="GO:0008270">
    <property type="term" value="F:zinc ion binding"/>
    <property type="evidence" value="ECO:0007669"/>
    <property type="project" value="UniProtKB-UniRule"/>
</dbReference>
<dbReference type="InterPro" id="IPR035937">
    <property type="entry name" value="FPG_N"/>
</dbReference>
<sequence>MPELPEVETSRRGILPYLKGQTIDKIIVRQSKLRWPVDRAISNAHGQVILDIKRRAKYLLLQLSNNWIVIHLGMSGSLRILQNRQKAEKHDHIDLVLGNGVILRYTDPRRFGSWLWANSLGEISQLQHLGPEPLSHEFSAEYLFEKARNRQVPIKSWIMDNHIVVGVGNIYASESLFMAKINPNRKVNTLQFNEFERLVASIKQVLTKSIEQGGTTLKDFLQSDGKPGYFAQELQVYGREGEQCLICGTEIKSQKIGQRNTFYCENCQK</sequence>
<dbReference type="SUPFAM" id="SSF57716">
    <property type="entry name" value="Glucocorticoid receptor-like (DNA-binding domain)"/>
    <property type="match status" value="1"/>
</dbReference>
<dbReference type="EC" id="3.2.2.23" evidence="15"/>
<evidence type="ECO:0000256" key="6">
    <source>
        <dbReference type="ARBA" id="ARBA00022771"/>
    </source>
</evidence>
<dbReference type="PROSITE" id="PS51068">
    <property type="entry name" value="FPG_CAT"/>
    <property type="match status" value="1"/>
</dbReference>
<dbReference type="NCBIfam" id="TIGR00577">
    <property type="entry name" value="fpg"/>
    <property type="match status" value="1"/>
</dbReference>
<evidence type="ECO:0000256" key="12">
    <source>
        <dbReference type="ARBA" id="ARBA00023268"/>
    </source>
</evidence>
<dbReference type="Pfam" id="PF06827">
    <property type="entry name" value="zf-FPG_IleRS"/>
    <property type="match status" value="1"/>
</dbReference>
<evidence type="ECO:0000256" key="8">
    <source>
        <dbReference type="ARBA" id="ARBA00022833"/>
    </source>
</evidence>
<dbReference type="FunFam" id="3.20.190.10:FF:000001">
    <property type="entry name" value="Formamidopyrimidine-DNA glycosylase"/>
    <property type="match status" value="1"/>
</dbReference>
<dbReference type="STRING" id="1798183.GA0061080_103610"/>
<feature type="active site" description="Proton donor" evidence="15">
    <location>
        <position position="3"/>
    </location>
</feature>
<feature type="binding site" evidence="15">
    <location>
        <position position="109"/>
    </location>
    <ligand>
        <name>DNA</name>
        <dbReference type="ChEBI" id="CHEBI:16991"/>
    </ligand>
</feature>
<keyword evidence="8 15" id="KW-0862">Zinc</keyword>
<feature type="binding site" evidence="15">
    <location>
        <position position="150"/>
    </location>
    <ligand>
        <name>DNA</name>
        <dbReference type="ChEBI" id="CHEBI:16991"/>
    </ligand>
</feature>
<keyword evidence="6 15" id="KW-0863">Zinc-finger</keyword>
<organism evidence="18 19">
    <name type="scientific">Gilliamella intestini</name>
    <dbReference type="NCBI Taxonomy" id="1798183"/>
    <lineage>
        <taxon>Bacteria</taxon>
        <taxon>Pseudomonadati</taxon>
        <taxon>Pseudomonadota</taxon>
        <taxon>Gammaproteobacteria</taxon>
        <taxon>Orbales</taxon>
        <taxon>Orbaceae</taxon>
        <taxon>Gilliamella</taxon>
    </lineage>
</organism>
<dbReference type="AlphaFoldDB" id="A0A1C4CE37"/>
<keyword evidence="13 15" id="KW-0326">Glycosidase</keyword>
<comment type="catalytic activity">
    <reaction evidence="1 15">
        <text>Hydrolysis of DNA containing ring-opened 7-methylguanine residues, releasing 2,6-diamino-4-hydroxy-5-(N-methyl)formamidopyrimidine.</text>
        <dbReference type="EC" id="3.2.2.23"/>
    </reaction>
</comment>
<dbReference type="InterPro" id="IPR020629">
    <property type="entry name" value="FPG_Glyclase"/>
</dbReference>
<evidence type="ECO:0000256" key="13">
    <source>
        <dbReference type="ARBA" id="ARBA00023295"/>
    </source>
</evidence>
<dbReference type="HAMAP" id="MF_00103">
    <property type="entry name" value="Fapy_DNA_glycosyl"/>
    <property type="match status" value="1"/>
</dbReference>
<dbReference type="RefSeq" id="WP_091124437.1">
    <property type="nucleotide sequence ID" value="NZ_FMBA01000036.1"/>
</dbReference>
<evidence type="ECO:0000313" key="18">
    <source>
        <dbReference type="EMBL" id="SCC17381.1"/>
    </source>
</evidence>
<keyword evidence="7 15" id="KW-0378">Hydrolase</keyword>
<feature type="domain" description="Formamidopyrimidine-DNA glycosylase catalytic" evidence="17">
    <location>
        <begin position="2"/>
        <end position="112"/>
    </location>
</feature>
<dbReference type="GO" id="GO:0140078">
    <property type="term" value="F:class I DNA-(apurinic or apyrimidinic site) endonuclease activity"/>
    <property type="evidence" value="ECO:0007669"/>
    <property type="project" value="UniProtKB-EC"/>
</dbReference>
<comment type="cofactor">
    <cofactor evidence="15">
        <name>Zn(2+)</name>
        <dbReference type="ChEBI" id="CHEBI:29105"/>
    </cofactor>
    <text evidence="15">Binds 1 zinc ion per subunit.</text>
</comment>